<dbReference type="AlphaFoldDB" id="A0AA39M6V0"/>
<sequence length="96" mass="11185">MASKLLEATCLNIIFEFEVDALWANLRARQQEIANWVSRSLAKELQLRSENKSSTRTVDYGGGVQQKALLQKVDLIRSERYRHQKDQHSIRKDNLK</sequence>
<evidence type="ECO:0000313" key="3">
    <source>
        <dbReference type="Proteomes" id="UP001175271"/>
    </source>
</evidence>
<protein>
    <submittedName>
        <fullName evidence="1">Uncharacterized protein</fullName>
    </submittedName>
</protein>
<dbReference type="EMBL" id="JAUCMV010000001">
    <property type="protein sequence ID" value="KAK0422690.1"/>
    <property type="molecule type" value="Genomic_DNA"/>
</dbReference>
<reference evidence="1" key="1">
    <citation type="submission" date="2023-06" db="EMBL/GenBank/DDBJ databases">
        <title>Genomic analysis of the entomopathogenic nematode Steinernema hermaphroditum.</title>
        <authorList>
            <person name="Schwarz E.M."/>
            <person name="Heppert J.K."/>
            <person name="Baniya A."/>
            <person name="Schwartz H.T."/>
            <person name="Tan C.-H."/>
            <person name="Antoshechkin I."/>
            <person name="Sternberg P.W."/>
            <person name="Goodrich-Blair H."/>
            <person name="Dillman A.R."/>
        </authorList>
    </citation>
    <scope>NUCLEOTIDE SEQUENCE</scope>
    <source>
        <strain evidence="1">PS9179</strain>
        <tissue evidence="1">Whole animal</tissue>
    </source>
</reference>
<accession>A0AA39M6V0</accession>
<name>A0AA39M6V0_9BILA</name>
<proteinExistence type="predicted"/>
<dbReference type="EMBL" id="JAUCMV010000001">
    <property type="protein sequence ID" value="KAK0422695.1"/>
    <property type="molecule type" value="Genomic_DNA"/>
</dbReference>
<evidence type="ECO:0000313" key="2">
    <source>
        <dbReference type="EMBL" id="KAK0422695.1"/>
    </source>
</evidence>
<evidence type="ECO:0000313" key="1">
    <source>
        <dbReference type="EMBL" id="KAK0422690.1"/>
    </source>
</evidence>
<gene>
    <name evidence="1" type="ORF">QR680_007722</name>
    <name evidence="2" type="ORF">QR680_007726</name>
</gene>
<keyword evidence="3" id="KW-1185">Reference proteome</keyword>
<comment type="caution">
    <text evidence="1">The sequence shown here is derived from an EMBL/GenBank/DDBJ whole genome shotgun (WGS) entry which is preliminary data.</text>
</comment>
<dbReference type="Proteomes" id="UP001175271">
    <property type="component" value="Unassembled WGS sequence"/>
</dbReference>
<organism evidence="1 3">
    <name type="scientific">Steinernema hermaphroditum</name>
    <dbReference type="NCBI Taxonomy" id="289476"/>
    <lineage>
        <taxon>Eukaryota</taxon>
        <taxon>Metazoa</taxon>
        <taxon>Ecdysozoa</taxon>
        <taxon>Nematoda</taxon>
        <taxon>Chromadorea</taxon>
        <taxon>Rhabditida</taxon>
        <taxon>Tylenchina</taxon>
        <taxon>Panagrolaimomorpha</taxon>
        <taxon>Strongyloidoidea</taxon>
        <taxon>Steinernematidae</taxon>
        <taxon>Steinernema</taxon>
    </lineage>
</organism>